<keyword evidence="1 6" id="KW-0489">Methyltransferase</keyword>
<name>A0A1I1L5I5_NATHA</name>
<dbReference type="GO" id="GO:0008170">
    <property type="term" value="F:N-methyltransferase activity"/>
    <property type="evidence" value="ECO:0007669"/>
    <property type="project" value="InterPro"/>
</dbReference>
<evidence type="ECO:0000313" key="7">
    <source>
        <dbReference type="Proteomes" id="UP000199161"/>
    </source>
</evidence>
<dbReference type="AlphaFoldDB" id="A0A1I1L5I5"/>
<reference evidence="7" key="1">
    <citation type="submission" date="2016-10" db="EMBL/GenBank/DDBJ databases">
        <authorList>
            <person name="Varghese N."/>
            <person name="Submissions S."/>
        </authorList>
    </citation>
    <scope>NUCLEOTIDE SEQUENCE [LARGE SCALE GENOMIC DNA]</scope>
    <source>
        <strain evidence="7">DSM 13078</strain>
    </source>
</reference>
<dbReference type="OrthoDB" id="93530at2157"/>
<feature type="domain" description="DNA methylase N-4/N-6" evidence="4">
    <location>
        <begin position="529"/>
        <end position="649"/>
    </location>
</feature>
<sequence length="963" mass="107774">MNENESNPDAVEGQNLAIEGKLPLKAVGIENLKEANPKHMPPHRYLHPWFARRPTPAARLATLASILPEDVDSDQILSWIQIGPKEGIEGDISEYVEQKKASEGDRSGSLGDHYGYPRPFTQSPNKKERDEIHEILEETWDGELPTVLDPCAGGGVIPYEAIRYGLPTKANELNPVPSVILQVLLNYAPSVGSLKDDLERWSQRIDNLAEERLEQYFPSEGEHDSVDSYVCAHVVTCPDCGTDIPLVSKWSIRTRRSADTVISVPEVDEDGSIEYDCIIEPTEEELDGFDHKQGTVSRGGDAECLNCGIVTESEDIVDMHQDGEFSYDIICVRYMDSSGNYSFRAPNEADYQALESAEERIESDFDLASFLTTPLPEGEKTREPREHGIHEWRDMFTPRQLVSHYEYYRAFEDRKDEIQEEHPEDEAEALLTVLSLVPGKLVDYNSRFSPWHTGKGYPSNAMGGKHLSLAKSFADINMSVGGMGSYQSAIRKIIESYEELVSYLPDDASPAELSTGDAANLPYPDNEIEAVVIDPPYYSSIMYAELSDMFYVWMKEYLDDVYPDQFQSDLTNKDDEAVANPSRFEGIAGGSDSKRELANNEYEQKMSEIFSELYRVLKPGGVMTVMFTHKETDAWDTLTKSLINSGFTITSTHPISSEMPARIDTQDSGSADSTLLLTGRKTTQGSSPLDSDVPTLWSDVRADTRLAAKDAARDLLDSGLSLTKTDVIISAFGPTLKVYADAYPVVDDQDEPVPPRRALEEAREAVTQILVDEYLEGEGLGELDDITEWYVLSWLVHESDTFNYDEGHQLGLGIGVDIDDIKRSTKLWRKRRGDIKLRGYDDRVQDITLPKEDRSSRKPVDPDAISFTIALDAVHAAMHVYEKQGEDVAIDWLKERNFDTDAPFKATLKALLQVLPQDHSEWEAARDLALGRTHDALGLEFTPTDFTDPSENTLEQSELGDHA</sequence>
<evidence type="ECO:0000256" key="2">
    <source>
        <dbReference type="ARBA" id="ARBA00022679"/>
    </source>
</evidence>
<feature type="region of interest" description="Disordered" evidence="3">
    <location>
        <begin position="99"/>
        <end position="129"/>
    </location>
</feature>
<proteinExistence type="predicted"/>
<gene>
    <name evidence="6" type="ORF">SAMN05444422_11486</name>
</gene>
<dbReference type="InterPro" id="IPR029063">
    <property type="entry name" value="SAM-dependent_MTases_sf"/>
</dbReference>
<dbReference type="EMBL" id="FOKW01000014">
    <property type="protein sequence ID" value="SFC68307.1"/>
    <property type="molecule type" value="Genomic_DNA"/>
</dbReference>
<keyword evidence="2" id="KW-0808">Transferase</keyword>
<keyword evidence="7" id="KW-1185">Reference proteome</keyword>
<protein>
    <submittedName>
        <fullName evidence="6">Adenine-specific DNA methylase, contains a Zn-ribbon domain</fullName>
    </submittedName>
</protein>
<dbReference type="InterPro" id="IPR002941">
    <property type="entry name" value="DNA_methylase_N4/N6"/>
</dbReference>
<feature type="region of interest" description="Disordered" evidence="3">
    <location>
        <begin position="942"/>
        <end position="963"/>
    </location>
</feature>
<feature type="compositionally biased region" description="Polar residues" evidence="3">
    <location>
        <begin position="944"/>
        <end position="956"/>
    </location>
</feature>
<feature type="domain" description="DUF1156" evidence="5">
    <location>
        <begin position="22"/>
        <end position="69"/>
    </location>
</feature>
<organism evidence="6 7">
    <name type="scientific">Natronobacterium haloterrestre</name>
    <name type="common">Halobiforma haloterrestris</name>
    <dbReference type="NCBI Taxonomy" id="148448"/>
    <lineage>
        <taxon>Archaea</taxon>
        <taxon>Methanobacteriati</taxon>
        <taxon>Methanobacteriota</taxon>
        <taxon>Stenosarchaea group</taxon>
        <taxon>Halobacteria</taxon>
        <taxon>Halobacteriales</taxon>
        <taxon>Natrialbaceae</taxon>
        <taxon>Natronobacterium</taxon>
    </lineage>
</organism>
<dbReference type="Pfam" id="PF06634">
    <property type="entry name" value="DUF1156"/>
    <property type="match status" value="1"/>
</dbReference>
<dbReference type="GO" id="GO:0032259">
    <property type="term" value="P:methylation"/>
    <property type="evidence" value="ECO:0007669"/>
    <property type="project" value="UniProtKB-KW"/>
</dbReference>
<dbReference type="RefSeq" id="WP_089789765.1">
    <property type="nucleotide sequence ID" value="NZ_FOKW01000014.1"/>
</dbReference>
<accession>A0A1I1L5I5</accession>
<dbReference type="Gene3D" id="3.40.50.150">
    <property type="entry name" value="Vaccinia Virus protein VP39"/>
    <property type="match status" value="1"/>
</dbReference>
<dbReference type="Pfam" id="PF01555">
    <property type="entry name" value="N6_N4_Mtase"/>
    <property type="match status" value="1"/>
</dbReference>
<dbReference type="Proteomes" id="UP000199161">
    <property type="component" value="Unassembled WGS sequence"/>
</dbReference>
<dbReference type="GO" id="GO:0003677">
    <property type="term" value="F:DNA binding"/>
    <property type="evidence" value="ECO:0007669"/>
    <property type="project" value="InterPro"/>
</dbReference>
<dbReference type="InterPro" id="IPR009537">
    <property type="entry name" value="DUF1156"/>
</dbReference>
<evidence type="ECO:0000256" key="1">
    <source>
        <dbReference type="ARBA" id="ARBA00022603"/>
    </source>
</evidence>
<evidence type="ECO:0000313" key="6">
    <source>
        <dbReference type="EMBL" id="SFC68307.1"/>
    </source>
</evidence>
<evidence type="ECO:0000256" key="3">
    <source>
        <dbReference type="SAM" id="MobiDB-lite"/>
    </source>
</evidence>
<dbReference type="SUPFAM" id="SSF53335">
    <property type="entry name" value="S-adenosyl-L-methionine-dependent methyltransferases"/>
    <property type="match status" value="1"/>
</dbReference>
<evidence type="ECO:0000259" key="4">
    <source>
        <dbReference type="Pfam" id="PF01555"/>
    </source>
</evidence>
<evidence type="ECO:0000259" key="5">
    <source>
        <dbReference type="Pfam" id="PF06634"/>
    </source>
</evidence>